<reference evidence="3 4" key="1">
    <citation type="journal article" date="2009" name="Nature">
        <title>Evolution of pathogenicity and sexual reproduction in eight Candida genomes.</title>
        <authorList>
            <person name="Butler G."/>
            <person name="Rasmussen M.D."/>
            <person name="Lin M.F."/>
            <person name="Santos M.A."/>
            <person name="Sakthikumar S."/>
            <person name="Munro C.A."/>
            <person name="Rheinbay E."/>
            <person name="Grabherr M."/>
            <person name="Forche A."/>
            <person name="Reedy J.L."/>
            <person name="Agrafioti I."/>
            <person name="Arnaud M.B."/>
            <person name="Bates S."/>
            <person name="Brown A.J."/>
            <person name="Brunke S."/>
            <person name="Costanzo M.C."/>
            <person name="Fitzpatrick D.A."/>
            <person name="de Groot P.W."/>
            <person name="Harris D."/>
            <person name="Hoyer L.L."/>
            <person name="Hube B."/>
            <person name="Klis F.M."/>
            <person name="Kodira C."/>
            <person name="Lennard N."/>
            <person name="Logue M.E."/>
            <person name="Martin R."/>
            <person name="Neiman A.M."/>
            <person name="Nikolaou E."/>
            <person name="Quail M.A."/>
            <person name="Quinn J."/>
            <person name="Santos M.C."/>
            <person name="Schmitzberger F.F."/>
            <person name="Sherlock G."/>
            <person name="Shah P."/>
            <person name="Silverstein K.A."/>
            <person name="Skrzypek M.S."/>
            <person name="Soll D."/>
            <person name="Staggs R."/>
            <person name="Stansfield I."/>
            <person name="Stumpf M.P."/>
            <person name="Sudbery P.E."/>
            <person name="Srikantha T."/>
            <person name="Zeng Q."/>
            <person name="Berman J."/>
            <person name="Berriman M."/>
            <person name="Heitman J."/>
            <person name="Gow N.A."/>
            <person name="Lorenz M.C."/>
            <person name="Birren B.W."/>
            <person name="Kellis M."/>
            <person name="Cuomo C.A."/>
        </authorList>
    </citation>
    <scope>NUCLEOTIDE SEQUENCE [LARGE SCALE GENOMIC DNA]</scope>
    <source>
        <strain evidence="4">ATCC MYA-3404 / T1</strain>
    </source>
</reference>
<feature type="compositionally biased region" description="Polar residues" evidence="1">
    <location>
        <begin position="27"/>
        <end position="39"/>
    </location>
</feature>
<evidence type="ECO:0000256" key="1">
    <source>
        <dbReference type="SAM" id="MobiDB-lite"/>
    </source>
</evidence>
<feature type="transmembrane region" description="Helical" evidence="2">
    <location>
        <begin position="89"/>
        <end position="107"/>
    </location>
</feature>
<dbReference type="EMBL" id="GG692397">
    <property type="protein sequence ID" value="EER33994.1"/>
    <property type="molecule type" value="Genomic_DNA"/>
</dbReference>
<dbReference type="Proteomes" id="UP000002037">
    <property type="component" value="Unassembled WGS sequence"/>
</dbReference>
<evidence type="ECO:0000313" key="3">
    <source>
        <dbReference type="EMBL" id="EER33994.1"/>
    </source>
</evidence>
<keyword evidence="2" id="KW-1133">Transmembrane helix</keyword>
<proteinExistence type="predicted"/>
<dbReference type="RefSeq" id="XP_002548515.1">
    <property type="nucleotide sequence ID" value="XM_002548469.1"/>
</dbReference>
<dbReference type="HOGENOM" id="CLU_1677640_0_0_1"/>
<sequence>MSELNDTQSTSTMLRNNNNDDDALSIEQKTTNSTLIQSNSDKKQPEETDQLPPYEIQQQQQQQEKEKEEEFVDLEAGSQEKLSEKTERMVVEFFLIFHIECSLYWVSKILGHLPSKDHQYALFPYDALVVDCLGLLCALNLIVTTIKALRKSPSSLA</sequence>
<name>C5M8U0_CANTT</name>
<feature type="region of interest" description="Disordered" evidence="1">
    <location>
        <begin position="1"/>
        <end position="82"/>
    </location>
</feature>
<organism evidence="3 4">
    <name type="scientific">Candida tropicalis (strain ATCC MYA-3404 / T1)</name>
    <name type="common">Yeast</name>
    <dbReference type="NCBI Taxonomy" id="294747"/>
    <lineage>
        <taxon>Eukaryota</taxon>
        <taxon>Fungi</taxon>
        <taxon>Dikarya</taxon>
        <taxon>Ascomycota</taxon>
        <taxon>Saccharomycotina</taxon>
        <taxon>Pichiomycetes</taxon>
        <taxon>Debaryomycetaceae</taxon>
        <taxon>Candida/Lodderomyces clade</taxon>
        <taxon>Candida</taxon>
    </lineage>
</organism>
<protein>
    <submittedName>
        <fullName evidence="3">Uncharacterized protein</fullName>
    </submittedName>
</protein>
<dbReference type="AlphaFoldDB" id="C5M8U0"/>
<keyword evidence="2" id="KW-0812">Transmembrane</keyword>
<dbReference type="KEGG" id="ctp:CTRG_02812"/>
<keyword evidence="2" id="KW-0472">Membrane</keyword>
<evidence type="ECO:0000256" key="2">
    <source>
        <dbReference type="SAM" id="Phobius"/>
    </source>
</evidence>
<gene>
    <name evidence="3" type="ORF">CTRG_02812</name>
</gene>
<dbReference type="GeneID" id="8298377"/>
<evidence type="ECO:0000313" key="4">
    <source>
        <dbReference type="Proteomes" id="UP000002037"/>
    </source>
</evidence>
<feature type="compositionally biased region" description="Polar residues" evidence="1">
    <location>
        <begin position="1"/>
        <end position="17"/>
    </location>
</feature>
<keyword evidence="4" id="KW-1185">Reference proteome</keyword>
<dbReference type="VEuPathDB" id="FungiDB:CTRG_02812"/>
<feature type="transmembrane region" description="Helical" evidence="2">
    <location>
        <begin position="127"/>
        <end position="149"/>
    </location>
</feature>
<accession>C5M8U0</accession>